<reference evidence="7 8" key="1">
    <citation type="journal article" date="2011" name="J. Bacteriol.">
        <title>Complete Genome Sequence of Alicyclobacillus acidocaldarius Strain Tc-4-1.</title>
        <authorList>
            <person name="Chen Y."/>
            <person name="He Y."/>
            <person name="Zhang B."/>
            <person name="Yang J."/>
            <person name="Li W."/>
            <person name="Dong Z."/>
            <person name="Hu S."/>
        </authorList>
    </citation>
    <scope>NUCLEOTIDE SEQUENCE [LARGE SCALE GENOMIC DNA]</scope>
    <source>
        <strain evidence="7 8">Tc-4-1</strain>
    </source>
</reference>
<evidence type="ECO:0000256" key="3">
    <source>
        <dbReference type="ARBA" id="ARBA00023125"/>
    </source>
</evidence>
<sequence length="506" mass="58670">MLKVPQQQYIKFLYENGDCSISEIARSLGINWRTAKKYATKDDWNEPLRRRRKRHPVLGPYLDIIDTWLTEEQALPRKQRYTAKRIFDRLCEEHGFEGGRRTVERYVAQRRKELKLERAESYERLEHPGGEAQVDFGTAYVGQAGQLVERKVLVMSFPFSNAAFAFPVRAENTECFLEAMKRIFGRIGGVPSKIWFDNLSAAVVSIDKDGGRTFTDQFLRFAAHYRFQPEFCNPYSGHEKGHVENKVGYSRRNWLVPPPVCDTDTELEEHLARKSEADMERPHYAKHERIADLWEKERSKLLALPATPFEVFRLEAARLNKYRELRFEKATYPLPQCRGLETVLLKVKWDEIEVLSSDGEYRLLGKLPRPYADKPITIEWTTVFDGYRRKPRSVMYSDLARYMPSSVRAFIRVEDAELRKARIALVRRLLESHEMAEIGAALDTLAGHFSPEAVLEHTLYAMKHPEFRPEPLVESHTPVEIHGHMPDLSQYDAAVNIGCKIPNNIG</sequence>
<dbReference type="PROSITE" id="PS50531">
    <property type="entry name" value="HTH_IS21"/>
    <property type="match status" value="1"/>
</dbReference>
<keyword evidence="4" id="KW-0233">DNA recombination</keyword>
<dbReference type="GO" id="GO:0015074">
    <property type="term" value="P:DNA integration"/>
    <property type="evidence" value="ECO:0007669"/>
    <property type="project" value="InterPro"/>
</dbReference>
<dbReference type="EMBL" id="CP002902">
    <property type="protein sequence ID" value="AEJ43005.1"/>
    <property type="molecule type" value="Genomic_DNA"/>
</dbReference>
<dbReference type="GO" id="GO:0032196">
    <property type="term" value="P:transposition"/>
    <property type="evidence" value="ECO:0007669"/>
    <property type="project" value="UniProtKB-KW"/>
</dbReference>
<dbReference type="KEGG" id="aad:TC41_1054"/>
<accession>F8IGA9</accession>
<dbReference type="AlphaFoldDB" id="F8IGA9"/>
<dbReference type="PANTHER" id="PTHR35004:SF7">
    <property type="entry name" value="INTEGRASE PROTEIN"/>
    <property type="match status" value="1"/>
</dbReference>
<dbReference type="PANTHER" id="PTHR35004">
    <property type="entry name" value="TRANSPOSASE RV3428C-RELATED"/>
    <property type="match status" value="1"/>
</dbReference>
<dbReference type="OrthoDB" id="92877at2"/>
<dbReference type="InterPro" id="IPR017894">
    <property type="entry name" value="HTH_IS21_transposase_type"/>
</dbReference>
<evidence type="ECO:0000259" key="5">
    <source>
        <dbReference type="PROSITE" id="PS50531"/>
    </source>
</evidence>
<dbReference type="RefSeq" id="WP_014463898.1">
    <property type="nucleotide sequence ID" value="NC_017167.1"/>
</dbReference>
<proteinExistence type="inferred from homology"/>
<evidence type="ECO:0000313" key="8">
    <source>
        <dbReference type="Proteomes" id="UP000000292"/>
    </source>
</evidence>
<keyword evidence="2" id="KW-0815">Transposition</keyword>
<keyword evidence="3" id="KW-0238">DNA-binding</keyword>
<evidence type="ECO:0000256" key="1">
    <source>
        <dbReference type="ARBA" id="ARBA00009277"/>
    </source>
</evidence>
<dbReference type="HOGENOM" id="CLU_020626_2_1_9"/>
<dbReference type="GO" id="GO:0006310">
    <property type="term" value="P:DNA recombination"/>
    <property type="evidence" value="ECO:0007669"/>
    <property type="project" value="UniProtKB-KW"/>
</dbReference>
<dbReference type="InterPro" id="IPR012337">
    <property type="entry name" value="RNaseH-like_sf"/>
</dbReference>
<dbReference type="Proteomes" id="UP000000292">
    <property type="component" value="Chromosome"/>
</dbReference>
<dbReference type="InterPro" id="IPR036397">
    <property type="entry name" value="RNaseH_sf"/>
</dbReference>
<dbReference type="Gene3D" id="3.30.420.10">
    <property type="entry name" value="Ribonuclease H-like superfamily/Ribonuclease H"/>
    <property type="match status" value="1"/>
</dbReference>
<reference evidence="8" key="2">
    <citation type="submission" date="2011-06" db="EMBL/GenBank/DDBJ databases">
        <title>The complete genome sequence of Alicyclobacillus acidocaldarius sp. Tc-4-1.</title>
        <authorList>
            <person name="Chen Y."/>
            <person name="He Y."/>
            <person name="Dong Z."/>
            <person name="Hu S."/>
        </authorList>
    </citation>
    <scope>NUCLEOTIDE SEQUENCE [LARGE SCALE GENOMIC DNA]</scope>
    <source>
        <strain evidence="8">Tc-4-1</strain>
    </source>
</reference>
<dbReference type="STRING" id="1048834.TC41_1054"/>
<dbReference type="eggNOG" id="COG4584">
    <property type="taxonomic scope" value="Bacteria"/>
</dbReference>
<name>F8IGA9_ALIAT</name>
<gene>
    <name evidence="7" type="ordered locus">TC41_1054</name>
</gene>
<feature type="domain" description="HTH IS21-type" evidence="5">
    <location>
        <begin position="6"/>
        <end position="69"/>
    </location>
</feature>
<evidence type="ECO:0000256" key="2">
    <source>
        <dbReference type="ARBA" id="ARBA00022578"/>
    </source>
</evidence>
<dbReference type="SUPFAM" id="SSF53098">
    <property type="entry name" value="Ribonuclease H-like"/>
    <property type="match status" value="1"/>
</dbReference>
<dbReference type="PATRIC" id="fig|1048834.4.peg.1004"/>
<dbReference type="GO" id="GO:0003677">
    <property type="term" value="F:DNA binding"/>
    <property type="evidence" value="ECO:0007669"/>
    <property type="project" value="UniProtKB-KW"/>
</dbReference>
<evidence type="ECO:0000313" key="7">
    <source>
        <dbReference type="EMBL" id="AEJ43005.1"/>
    </source>
</evidence>
<dbReference type="InterPro" id="IPR001584">
    <property type="entry name" value="Integrase_cat-core"/>
</dbReference>
<comment type="similarity">
    <text evidence="1">Belongs to the transposase IS21/IS408/IS1162 family.</text>
</comment>
<evidence type="ECO:0000259" key="6">
    <source>
        <dbReference type="PROSITE" id="PS50994"/>
    </source>
</evidence>
<dbReference type="PROSITE" id="PS50994">
    <property type="entry name" value="INTEGRASE"/>
    <property type="match status" value="1"/>
</dbReference>
<protein>
    <submittedName>
        <fullName evidence="7">Integrase catalytic region</fullName>
    </submittedName>
</protein>
<evidence type="ECO:0000256" key="4">
    <source>
        <dbReference type="ARBA" id="ARBA00023172"/>
    </source>
</evidence>
<organism evidence="7 8">
    <name type="scientific">Alicyclobacillus acidocaldarius (strain Tc-4-1)</name>
    <name type="common">Bacillus acidocaldarius</name>
    <dbReference type="NCBI Taxonomy" id="1048834"/>
    <lineage>
        <taxon>Bacteria</taxon>
        <taxon>Bacillati</taxon>
        <taxon>Bacillota</taxon>
        <taxon>Bacilli</taxon>
        <taxon>Bacillales</taxon>
        <taxon>Alicyclobacillaceae</taxon>
        <taxon>Alicyclobacillus</taxon>
    </lineage>
</organism>
<dbReference type="NCBIfam" id="NF033546">
    <property type="entry name" value="transpos_IS21"/>
    <property type="match status" value="1"/>
</dbReference>
<feature type="domain" description="Integrase catalytic" evidence="6">
    <location>
        <begin position="124"/>
        <end position="316"/>
    </location>
</feature>